<evidence type="ECO:0000256" key="1">
    <source>
        <dbReference type="SAM" id="Phobius"/>
    </source>
</evidence>
<dbReference type="eggNOG" id="COG4967">
    <property type="taxonomic scope" value="Bacteria"/>
</dbReference>
<dbReference type="KEGG" id="psh:Psest_0807"/>
<dbReference type="InterPro" id="IPR012902">
    <property type="entry name" value="N_methyl_site"/>
</dbReference>
<dbReference type="Pfam" id="PF07963">
    <property type="entry name" value="N_methyl"/>
    <property type="match status" value="1"/>
</dbReference>
<dbReference type="EMBL" id="CP003071">
    <property type="protein sequence ID" value="AGA85400.1"/>
    <property type="molecule type" value="Genomic_DNA"/>
</dbReference>
<keyword evidence="1" id="KW-0812">Transmembrane</keyword>
<dbReference type="NCBIfam" id="TIGR02523">
    <property type="entry name" value="type_IV_pilV"/>
    <property type="match status" value="1"/>
</dbReference>
<dbReference type="AlphaFoldDB" id="L0GJ21"/>
<keyword evidence="1" id="KW-0472">Membrane</keyword>
<proteinExistence type="predicted"/>
<gene>
    <name evidence="2" type="ORF">Psest_0807</name>
</gene>
<dbReference type="HOGENOM" id="CLU_103234_0_0_6"/>
<organism evidence="2 3">
    <name type="scientific">Stutzerimonas stutzeri RCH2</name>
    <dbReference type="NCBI Taxonomy" id="644801"/>
    <lineage>
        <taxon>Bacteria</taxon>
        <taxon>Pseudomonadati</taxon>
        <taxon>Pseudomonadota</taxon>
        <taxon>Gammaproteobacteria</taxon>
        <taxon>Pseudomonadales</taxon>
        <taxon>Pseudomonadaceae</taxon>
        <taxon>Stutzerimonas</taxon>
    </lineage>
</organism>
<feature type="transmembrane region" description="Helical" evidence="1">
    <location>
        <begin position="12"/>
        <end position="36"/>
    </location>
</feature>
<dbReference type="PATRIC" id="fig|644801.3.peg.789"/>
<keyword evidence="1" id="KW-1133">Transmembrane helix</keyword>
<dbReference type="Proteomes" id="UP000010820">
    <property type="component" value="Chromosome"/>
</dbReference>
<dbReference type="NCBIfam" id="TIGR02532">
    <property type="entry name" value="IV_pilin_GFxxxE"/>
    <property type="match status" value="1"/>
</dbReference>
<protein>
    <submittedName>
        <fullName evidence="2">Type IV pilus modification protein PilV</fullName>
    </submittedName>
</protein>
<evidence type="ECO:0000313" key="2">
    <source>
        <dbReference type="EMBL" id="AGA85400.1"/>
    </source>
</evidence>
<dbReference type="STRING" id="644801.Psest_0807"/>
<name>L0GJ21_STUST</name>
<sequence length="189" mass="19495">MSVVRSATSRQTGVSLIEVLITLVILAVGLLGVMALQTRLQQSEMETYQRSQALLLLDDIAARMTANRTAAASYVTGNANPLGAGMTCPATTATPQQRDAAAWCAALQGASESTSTGLAGALIGGRGCIESLGSNQYLLTVAWQGLLPLSAPPSDVACGRNAFNGAAGSQCSNDRCRRVVTTLVRVAPL</sequence>
<reference evidence="2 3" key="1">
    <citation type="submission" date="2011-10" db="EMBL/GenBank/DDBJ databases">
        <title>Complete sequence of chromosome of Pseudomonas stutzeri RCH2.</title>
        <authorList>
            <consortium name="US DOE Joint Genome Institute"/>
            <person name="Lucas S."/>
            <person name="Han J."/>
            <person name="Lapidus A."/>
            <person name="Cheng J.-F."/>
            <person name="Goodwin L."/>
            <person name="Pitluck S."/>
            <person name="Peters L."/>
            <person name="Ovchinnikova G."/>
            <person name="Zeytun A."/>
            <person name="Lu M."/>
            <person name="Detter J.C."/>
            <person name="Han C."/>
            <person name="Tapia R."/>
            <person name="Land M."/>
            <person name="Hauser L."/>
            <person name="Kyrpides N."/>
            <person name="Ivanova N."/>
            <person name="Pagani I."/>
            <person name="Chakraborty R."/>
            <person name="Arkin A."/>
            <person name="Dehal P."/>
            <person name="Wall J."/>
            <person name="Hazen T."/>
            <person name="Woyke T."/>
        </authorList>
    </citation>
    <scope>NUCLEOTIDE SEQUENCE [LARGE SCALE GENOMIC DNA]</scope>
    <source>
        <strain evidence="2 3">RCH2</strain>
    </source>
</reference>
<evidence type="ECO:0000313" key="3">
    <source>
        <dbReference type="Proteomes" id="UP000010820"/>
    </source>
</evidence>
<dbReference type="PROSITE" id="PS00409">
    <property type="entry name" value="PROKAR_NTER_METHYL"/>
    <property type="match status" value="1"/>
</dbReference>
<dbReference type="InterPro" id="IPR013362">
    <property type="entry name" value="Pilus_4_PilV"/>
</dbReference>
<accession>L0GJ21</accession>